<dbReference type="PANTHER" id="PTHR33021">
    <property type="entry name" value="BLUE COPPER PROTEIN"/>
    <property type="match status" value="1"/>
</dbReference>
<reference evidence="14" key="1">
    <citation type="submission" date="2025-08" db="UniProtKB">
        <authorList>
            <consortium name="RefSeq"/>
        </authorList>
    </citation>
    <scope>IDENTIFICATION</scope>
</reference>
<keyword evidence="7" id="KW-1133">Transmembrane helix</keyword>
<evidence type="ECO:0000256" key="9">
    <source>
        <dbReference type="ARBA" id="ARBA00023136"/>
    </source>
</evidence>
<dbReference type="GO" id="GO:0009055">
    <property type="term" value="F:electron transfer activity"/>
    <property type="evidence" value="ECO:0007669"/>
    <property type="project" value="InterPro"/>
</dbReference>
<evidence type="ECO:0000256" key="7">
    <source>
        <dbReference type="ARBA" id="ARBA00022989"/>
    </source>
</evidence>
<keyword evidence="5" id="KW-0732">Signal</keyword>
<dbReference type="InterPro" id="IPR003245">
    <property type="entry name" value="Phytocyanin_dom"/>
</dbReference>
<gene>
    <name evidence="14" type="primary">LOC105164176</name>
</gene>
<dbReference type="KEGG" id="sind:105164176"/>
<dbReference type="PANTHER" id="PTHR33021:SF533">
    <property type="entry name" value="PHYTOCYANIN DOMAIN-CONTAINING PROTEIN"/>
    <property type="match status" value="1"/>
</dbReference>
<dbReference type="InParanoid" id="A0A6I9TJR9"/>
<keyword evidence="4" id="KW-0479">Metal-binding</keyword>
<proteinExistence type="predicted"/>
<dbReference type="PROSITE" id="PS51485">
    <property type="entry name" value="PHYTOCYANIN"/>
    <property type="match status" value="1"/>
</dbReference>
<evidence type="ECO:0000256" key="6">
    <source>
        <dbReference type="ARBA" id="ARBA00022982"/>
    </source>
</evidence>
<dbReference type="RefSeq" id="XP_011081079.1">
    <property type="nucleotide sequence ID" value="XM_011082777.2"/>
</dbReference>
<evidence type="ECO:0000256" key="1">
    <source>
        <dbReference type="ARBA" id="ARBA00004479"/>
    </source>
</evidence>
<dbReference type="GO" id="GO:0009610">
    <property type="term" value="P:response to symbiotic fungus"/>
    <property type="evidence" value="ECO:0007669"/>
    <property type="project" value="UniProtKB-ARBA"/>
</dbReference>
<dbReference type="InterPro" id="IPR008972">
    <property type="entry name" value="Cupredoxin"/>
</dbReference>
<dbReference type="GO" id="GO:0046872">
    <property type="term" value="F:metal ion binding"/>
    <property type="evidence" value="ECO:0007669"/>
    <property type="project" value="UniProtKB-KW"/>
</dbReference>
<evidence type="ECO:0000256" key="3">
    <source>
        <dbReference type="ARBA" id="ARBA00022692"/>
    </source>
</evidence>
<feature type="domain" description="Phytocyanin" evidence="12">
    <location>
        <begin position="80"/>
        <end position="179"/>
    </location>
</feature>
<dbReference type="AlphaFoldDB" id="A0A6I9TJR9"/>
<evidence type="ECO:0000313" key="13">
    <source>
        <dbReference type="Proteomes" id="UP000504604"/>
    </source>
</evidence>
<evidence type="ECO:0000256" key="2">
    <source>
        <dbReference type="ARBA" id="ARBA00022448"/>
    </source>
</evidence>
<dbReference type="CDD" id="cd04216">
    <property type="entry name" value="Phytocyanin"/>
    <property type="match status" value="1"/>
</dbReference>
<dbReference type="Gene3D" id="2.60.40.420">
    <property type="entry name" value="Cupredoxins - blue copper proteins"/>
    <property type="match status" value="1"/>
</dbReference>
<evidence type="ECO:0000259" key="12">
    <source>
        <dbReference type="PROSITE" id="PS51485"/>
    </source>
</evidence>
<evidence type="ECO:0000256" key="10">
    <source>
        <dbReference type="ARBA" id="ARBA00023157"/>
    </source>
</evidence>
<sequence length="222" mass="23914">MTYLYPSFFYQVKSIVSAVFSRLARFVSYYCPINTLYVNKQATSNYKQGFSPHPNPKTMATKGFLIAIIVATVTVPALATDYVVGDNAGWKLGVNYTAWAEGKDFFVGDRLIFKYGQGAHNVHRVNGTAFQQCMVPSPLEALTTGNDVITLATPGRKWYICGIGGHCASGMKLVITVASAEAPAMAPAPSIGTSAAANHQNSPVRSCVWILVALAMFMLISA</sequence>
<dbReference type="Pfam" id="PF02298">
    <property type="entry name" value="Cu_bind_like"/>
    <property type="match status" value="1"/>
</dbReference>
<evidence type="ECO:0000256" key="4">
    <source>
        <dbReference type="ARBA" id="ARBA00022723"/>
    </source>
</evidence>
<keyword evidence="11" id="KW-0325">Glycoprotein</keyword>
<comment type="subcellular location">
    <subcellularLocation>
        <location evidence="1">Membrane</location>
        <topology evidence="1">Single-pass type I membrane protein</topology>
    </subcellularLocation>
</comment>
<keyword evidence="2" id="KW-0813">Transport</keyword>
<organism evidence="13 14">
    <name type="scientific">Sesamum indicum</name>
    <name type="common">Oriental sesame</name>
    <name type="synonym">Sesamum orientale</name>
    <dbReference type="NCBI Taxonomy" id="4182"/>
    <lineage>
        <taxon>Eukaryota</taxon>
        <taxon>Viridiplantae</taxon>
        <taxon>Streptophyta</taxon>
        <taxon>Embryophyta</taxon>
        <taxon>Tracheophyta</taxon>
        <taxon>Spermatophyta</taxon>
        <taxon>Magnoliopsida</taxon>
        <taxon>eudicotyledons</taxon>
        <taxon>Gunneridae</taxon>
        <taxon>Pentapetalae</taxon>
        <taxon>asterids</taxon>
        <taxon>lamiids</taxon>
        <taxon>Lamiales</taxon>
        <taxon>Pedaliaceae</taxon>
        <taxon>Sesamum</taxon>
    </lineage>
</organism>
<evidence type="ECO:0000256" key="11">
    <source>
        <dbReference type="ARBA" id="ARBA00023180"/>
    </source>
</evidence>
<accession>A0A6I9TJR9</accession>
<keyword evidence="8" id="KW-0186">Copper</keyword>
<dbReference type="Proteomes" id="UP000504604">
    <property type="component" value="Linkage group LG6"/>
</dbReference>
<evidence type="ECO:0000313" key="14">
    <source>
        <dbReference type="RefSeq" id="XP_011081079.1"/>
    </source>
</evidence>
<keyword evidence="6" id="KW-0249">Electron transport</keyword>
<dbReference type="GO" id="GO:0005886">
    <property type="term" value="C:plasma membrane"/>
    <property type="evidence" value="ECO:0007669"/>
    <property type="project" value="TreeGrafter"/>
</dbReference>
<keyword evidence="10" id="KW-1015">Disulfide bond</keyword>
<evidence type="ECO:0000256" key="8">
    <source>
        <dbReference type="ARBA" id="ARBA00023008"/>
    </source>
</evidence>
<protein>
    <submittedName>
        <fullName evidence="14">Blue copper protein-like</fullName>
    </submittedName>
</protein>
<keyword evidence="13" id="KW-1185">Reference proteome</keyword>
<keyword evidence="3" id="KW-0812">Transmembrane</keyword>
<dbReference type="SUPFAM" id="SSF49503">
    <property type="entry name" value="Cupredoxins"/>
    <property type="match status" value="1"/>
</dbReference>
<evidence type="ECO:0000256" key="5">
    <source>
        <dbReference type="ARBA" id="ARBA00022729"/>
    </source>
</evidence>
<dbReference type="OrthoDB" id="687943at2759"/>
<keyword evidence="9" id="KW-0472">Membrane</keyword>
<name>A0A6I9TJR9_SESIN</name>
<dbReference type="FunFam" id="2.60.40.420:FF:000067">
    <property type="entry name" value="Cupredoxin superfamily protein"/>
    <property type="match status" value="1"/>
</dbReference>
<dbReference type="InterPro" id="IPR039391">
    <property type="entry name" value="Phytocyanin-like"/>
</dbReference>
<dbReference type="GeneID" id="105164176"/>